<evidence type="ECO:0000256" key="3">
    <source>
        <dbReference type="ARBA" id="ARBA00023125"/>
    </source>
</evidence>
<dbReference type="Proteomes" id="UP000294737">
    <property type="component" value="Unassembled WGS sequence"/>
</dbReference>
<dbReference type="InterPro" id="IPR023772">
    <property type="entry name" value="DNA-bd_HTH_TetR-type_CS"/>
</dbReference>
<comment type="caution">
    <text evidence="7">The sequence shown here is derived from an EMBL/GenBank/DDBJ whole genome shotgun (WGS) entry which is preliminary data.</text>
</comment>
<evidence type="ECO:0000256" key="1">
    <source>
        <dbReference type="ARBA" id="ARBA00022491"/>
    </source>
</evidence>
<dbReference type="InterPro" id="IPR050109">
    <property type="entry name" value="HTH-type_TetR-like_transc_reg"/>
</dbReference>
<gene>
    <name evidence="7" type="ORF">EV677_0863</name>
</gene>
<keyword evidence="3 5" id="KW-0238">DNA-binding</keyword>
<dbReference type="InterPro" id="IPR013572">
    <property type="entry name" value="Tscrpt_reg_MAATS_C"/>
</dbReference>
<evidence type="ECO:0000256" key="2">
    <source>
        <dbReference type="ARBA" id="ARBA00023015"/>
    </source>
</evidence>
<keyword evidence="2" id="KW-0805">Transcription regulation</keyword>
<dbReference type="PANTHER" id="PTHR30055:SF240">
    <property type="entry name" value="HTH-TYPE TRANSCRIPTIONAL REGULATOR ACRR"/>
    <property type="match status" value="1"/>
</dbReference>
<organism evidence="7 8">
    <name type="scientific">Herminiimonas fonticola</name>
    <dbReference type="NCBI Taxonomy" id="303380"/>
    <lineage>
        <taxon>Bacteria</taxon>
        <taxon>Pseudomonadati</taxon>
        <taxon>Pseudomonadota</taxon>
        <taxon>Betaproteobacteria</taxon>
        <taxon>Burkholderiales</taxon>
        <taxon>Oxalobacteraceae</taxon>
        <taxon>Herminiimonas</taxon>
    </lineage>
</organism>
<reference evidence="7 8" key="1">
    <citation type="submission" date="2019-03" db="EMBL/GenBank/DDBJ databases">
        <title>Genomic Encyclopedia of Type Strains, Phase IV (KMG-IV): sequencing the most valuable type-strain genomes for metagenomic binning, comparative biology and taxonomic classification.</title>
        <authorList>
            <person name="Goeker M."/>
        </authorList>
    </citation>
    <scope>NUCLEOTIDE SEQUENCE [LARGE SCALE GENOMIC DNA]</scope>
    <source>
        <strain evidence="7 8">DSM 18555</strain>
    </source>
</reference>
<dbReference type="GO" id="GO:0003700">
    <property type="term" value="F:DNA-binding transcription factor activity"/>
    <property type="evidence" value="ECO:0007669"/>
    <property type="project" value="TreeGrafter"/>
</dbReference>
<feature type="domain" description="HTH tetR-type" evidence="6">
    <location>
        <begin position="10"/>
        <end position="70"/>
    </location>
</feature>
<dbReference type="PROSITE" id="PS50977">
    <property type="entry name" value="HTH_TETR_2"/>
    <property type="match status" value="1"/>
</dbReference>
<dbReference type="PROSITE" id="PS01081">
    <property type="entry name" value="HTH_TETR_1"/>
    <property type="match status" value="1"/>
</dbReference>
<dbReference type="EMBL" id="SNWF01000004">
    <property type="protein sequence ID" value="TDN94320.1"/>
    <property type="molecule type" value="Genomic_DNA"/>
</dbReference>
<dbReference type="InterPro" id="IPR009057">
    <property type="entry name" value="Homeodomain-like_sf"/>
</dbReference>
<feature type="DNA-binding region" description="H-T-H motif" evidence="5">
    <location>
        <begin position="33"/>
        <end position="52"/>
    </location>
</feature>
<evidence type="ECO:0000259" key="6">
    <source>
        <dbReference type="PROSITE" id="PS50977"/>
    </source>
</evidence>
<dbReference type="InterPro" id="IPR036271">
    <property type="entry name" value="Tet_transcr_reg_TetR-rel_C_sf"/>
</dbReference>
<dbReference type="GO" id="GO:0000976">
    <property type="term" value="F:transcription cis-regulatory region binding"/>
    <property type="evidence" value="ECO:0007669"/>
    <property type="project" value="TreeGrafter"/>
</dbReference>
<keyword evidence="1" id="KW-0678">Repressor</keyword>
<sequence length="216" mass="24578">MARSTKEEAQETRSRILDAAEEVFFTRGLAQTSLADVAVAADVTRGAIYWHFKNKSDLFDAMCERVRLPMETLLAIPTEKFAGDPLGHLRNSWIYLLRDASSNIRSRRILDIIFLKCELVDRNEPIWMRQHQCYLDGLANMERILTEAIHLRQLPEDLDTRLAAITLHSHVVGLLSNWLFSPSSFDLAAVAEPLIDTCLDSLRYAPALRIKKEQGV</sequence>
<evidence type="ECO:0000313" key="7">
    <source>
        <dbReference type="EMBL" id="TDN94320.1"/>
    </source>
</evidence>
<evidence type="ECO:0000256" key="4">
    <source>
        <dbReference type="ARBA" id="ARBA00023163"/>
    </source>
</evidence>
<dbReference type="Pfam" id="PF00440">
    <property type="entry name" value="TetR_N"/>
    <property type="match status" value="1"/>
</dbReference>
<dbReference type="Gene3D" id="1.10.357.10">
    <property type="entry name" value="Tetracycline Repressor, domain 2"/>
    <property type="match status" value="1"/>
</dbReference>
<dbReference type="InterPro" id="IPR001647">
    <property type="entry name" value="HTH_TetR"/>
</dbReference>
<protein>
    <submittedName>
        <fullName evidence="7">TetR family transcriptional regulator</fullName>
    </submittedName>
</protein>
<name>A0A4R6GIT3_9BURK</name>
<keyword evidence="8" id="KW-1185">Reference proteome</keyword>
<dbReference type="PANTHER" id="PTHR30055">
    <property type="entry name" value="HTH-TYPE TRANSCRIPTIONAL REGULATOR RUTR"/>
    <property type="match status" value="1"/>
</dbReference>
<dbReference type="PRINTS" id="PR00455">
    <property type="entry name" value="HTHTETR"/>
</dbReference>
<evidence type="ECO:0000256" key="5">
    <source>
        <dbReference type="PROSITE-ProRule" id="PRU00335"/>
    </source>
</evidence>
<proteinExistence type="predicted"/>
<dbReference type="SUPFAM" id="SSF48498">
    <property type="entry name" value="Tetracyclin repressor-like, C-terminal domain"/>
    <property type="match status" value="1"/>
</dbReference>
<accession>A0A4R6GIT3</accession>
<keyword evidence="4" id="KW-0804">Transcription</keyword>
<dbReference type="RefSeq" id="WP_112990945.1">
    <property type="nucleotide sequence ID" value="NZ_PTLZ01000001.1"/>
</dbReference>
<dbReference type="SUPFAM" id="SSF46689">
    <property type="entry name" value="Homeodomain-like"/>
    <property type="match status" value="1"/>
</dbReference>
<dbReference type="Pfam" id="PF08361">
    <property type="entry name" value="TetR_C_2"/>
    <property type="match status" value="1"/>
</dbReference>
<dbReference type="AlphaFoldDB" id="A0A4R6GIT3"/>
<evidence type="ECO:0000313" key="8">
    <source>
        <dbReference type="Proteomes" id="UP000294737"/>
    </source>
</evidence>
<dbReference type="OrthoDB" id="5816932at2"/>